<dbReference type="SUPFAM" id="SSF47954">
    <property type="entry name" value="Cyclin-like"/>
    <property type="match status" value="1"/>
</dbReference>
<dbReference type="InParanoid" id="A0A0H2RH75"/>
<dbReference type="Proteomes" id="UP000053477">
    <property type="component" value="Unassembled WGS sequence"/>
</dbReference>
<evidence type="ECO:0000313" key="3">
    <source>
        <dbReference type="Proteomes" id="UP000053477"/>
    </source>
</evidence>
<organism evidence="2 3">
    <name type="scientific">Schizopora paradoxa</name>
    <dbReference type="NCBI Taxonomy" id="27342"/>
    <lineage>
        <taxon>Eukaryota</taxon>
        <taxon>Fungi</taxon>
        <taxon>Dikarya</taxon>
        <taxon>Basidiomycota</taxon>
        <taxon>Agaricomycotina</taxon>
        <taxon>Agaricomycetes</taxon>
        <taxon>Hymenochaetales</taxon>
        <taxon>Schizoporaceae</taxon>
        <taxon>Schizopora</taxon>
    </lineage>
</organism>
<feature type="non-terminal residue" evidence="2">
    <location>
        <position position="1"/>
    </location>
</feature>
<evidence type="ECO:0000313" key="2">
    <source>
        <dbReference type="EMBL" id="KLO10902.1"/>
    </source>
</evidence>
<dbReference type="PANTHER" id="PTHR15615:SF108">
    <property type="entry name" value="PROTEIN CNPPD1"/>
    <property type="match status" value="1"/>
</dbReference>
<reference evidence="2 3" key="1">
    <citation type="submission" date="2015-04" db="EMBL/GenBank/DDBJ databases">
        <title>Complete genome sequence of Schizopora paradoxa KUC8140, a cosmopolitan wood degrader in East Asia.</title>
        <authorList>
            <consortium name="DOE Joint Genome Institute"/>
            <person name="Min B."/>
            <person name="Park H."/>
            <person name="Jang Y."/>
            <person name="Kim J.-J."/>
            <person name="Kim K.H."/>
            <person name="Pangilinan J."/>
            <person name="Lipzen A."/>
            <person name="Riley R."/>
            <person name="Grigoriev I.V."/>
            <person name="Spatafora J.W."/>
            <person name="Choi I.-G."/>
        </authorList>
    </citation>
    <scope>NUCLEOTIDE SEQUENCE [LARGE SCALE GENOMIC DNA]</scope>
    <source>
        <strain evidence="2 3">KUC8140</strain>
    </source>
</reference>
<gene>
    <name evidence="2" type="ORF">SCHPADRAFT_807019</name>
</gene>
<dbReference type="GO" id="GO:0019901">
    <property type="term" value="F:protein kinase binding"/>
    <property type="evidence" value="ECO:0007669"/>
    <property type="project" value="InterPro"/>
</dbReference>
<dbReference type="Pfam" id="PF00134">
    <property type="entry name" value="Cyclin_N"/>
    <property type="match status" value="1"/>
</dbReference>
<dbReference type="EMBL" id="KQ086014">
    <property type="protein sequence ID" value="KLO10902.1"/>
    <property type="molecule type" value="Genomic_DNA"/>
</dbReference>
<dbReference type="STRING" id="27342.A0A0H2RH75"/>
<dbReference type="AlphaFoldDB" id="A0A0H2RH75"/>
<sequence length="166" mass="18544">DTYYGHEEAAKICARFVAFTFGCPEILPPPPQQQSSSSGTPAPTPSAPNVPGTLGHFIAYALHRTRLPPSVTYTALALLHRLKTRFPHARGSSGHRLFLSAFMLASKVVCDDTYSNKSWAVVGQGMFALREINQMEREMCGYLEWQLNVPKEDLEAFEREVRRVFG</sequence>
<feature type="domain" description="Cyclin N-terminal" evidence="1">
    <location>
        <begin position="54"/>
        <end position="148"/>
    </location>
</feature>
<dbReference type="Gene3D" id="1.10.472.10">
    <property type="entry name" value="Cyclin-like"/>
    <property type="match status" value="1"/>
</dbReference>
<dbReference type="GO" id="GO:0005634">
    <property type="term" value="C:nucleus"/>
    <property type="evidence" value="ECO:0007669"/>
    <property type="project" value="TreeGrafter"/>
</dbReference>
<dbReference type="GO" id="GO:0000307">
    <property type="term" value="C:cyclin-dependent protein kinase holoenzyme complex"/>
    <property type="evidence" value="ECO:0007669"/>
    <property type="project" value="TreeGrafter"/>
</dbReference>
<dbReference type="OrthoDB" id="244495at2759"/>
<dbReference type="InterPro" id="IPR006671">
    <property type="entry name" value="Cyclin_N"/>
</dbReference>
<dbReference type="GO" id="GO:0016538">
    <property type="term" value="F:cyclin-dependent protein serine/threonine kinase regulator activity"/>
    <property type="evidence" value="ECO:0007669"/>
    <property type="project" value="TreeGrafter"/>
</dbReference>
<name>A0A0H2RH75_9AGAM</name>
<feature type="non-terminal residue" evidence="2">
    <location>
        <position position="166"/>
    </location>
</feature>
<proteinExistence type="predicted"/>
<dbReference type="InterPro" id="IPR036915">
    <property type="entry name" value="Cyclin-like_sf"/>
</dbReference>
<accession>A0A0H2RH75</accession>
<dbReference type="PANTHER" id="PTHR15615">
    <property type="match status" value="1"/>
</dbReference>
<keyword evidence="3" id="KW-1185">Reference proteome</keyword>
<dbReference type="InterPro" id="IPR013922">
    <property type="entry name" value="Cyclin_PHO80-like"/>
</dbReference>
<protein>
    <recommendedName>
        <fullName evidence="1">Cyclin N-terminal domain-containing protein</fullName>
    </recommendedName>
</protein>
<dbReference type="CDD" id="cd20557">
    <property type="entry name" value="CYCLIN_ScPCL1-like"/>
    <property type="match status" value="1"/>
</dbReference>
<evidence type="ECO:0000259" key="1">
    <source>
        <dbReference type="Pfam" id="PF00134"/>
    </source>
</evidence>